<dbReference type="InterPro" id="IPR050740">
    <property type="entry name" value="Aldehyde_DH_Superfamily"/>
</dbReference>
<dbReference type="PROSITE" id="PS00687">
    <property type="entry name" value="ALDEHYDE_DEHYDR_GLU"/>
    <property type="match status" value="1"/>
</dbReference>
<name>A0A0D1L5N3_9MYCO</name>
<protein>
    <recommendedName>
        <fullName evidence="3">Aldehyde dehydrogenase</fullName>
    </recommendedName>
</protein>
<organism evidence="8 9">
    <name type="scientific">Mycolicibacterium llatzerense</name>
    <dbReference type="NCBI Taxonomy" id="280871"/>
    <lineage>
        <taxon>Bacteria</taxon>
        <taxon>Bacillati</taxon>
        <taxon>Actinomycetota</taxon>
        <taxon>Actinomycetes</taxon>
        <taxon>Mycobacteriales</taxon>
        <taxon>Mycobacteriaceae</taxon>
        <taxon>Mycolicibacterium</taxon>
    </lineage>
</organism>
<dbReference type="PATRIC" id="fig|280871.6.peg.3048"/>
<dbReference type="InterPro" id="IPR015590">
    <property type="entry name" value="Aldehyde_DH_dom"/>
</dbReference>
<dbReference type="SUPFAM" id="SSF53720">
    <property type="entry name" value="ALDH-like"/>
    <property type="match status" value="1"/>
</dbReference>
<evidence type="ECO:0000256" key="1">
    <source>
        <dbReference type="ARBA" id="ARBA00009986"/>
    </source>
</evidence>
<evidence type="ECO:0000256" key="3">
    <source>
        <dbReference type="PIRNR" id="PIRNR036492"/>
    </source>
</evidence>
<keyword evidence="9" id="KW-1185">Reference proteome</keyword>
<dbReference type="PANTHER" id="PTHR43353:SF5">
    <property type="entry name" value="SUCCINATE-SEMIALDEHYDE DEHYDROGENASE, MITOCHONDRIAL"/>
    <property type="match status" value="1"/>
</dbReference>
<comment type="caution">
    <text evidence="8">The sequence shown here is derived from an EMBL/GenBank/DDBJ whole genome shotgun (WGS) entry which is preliminary data.</text>
</comment>
<dbReference type="InterPro" id="IPR012394">
    <property type="entry name" value="Aldehyde_DH_NAD(P)"/>
</dbReference>
<dbReference type="InterPro" id="IPR016161">
    <property type="entry name" value="Ald_DH/histidinol_DH"/>
</dbReference>
<evidence type="ECO:0000256" key="5">
    <source>
        <dbReference type="PROSITE-ProRule" id="PRU10007"/>
    </source>
</evidence>
<accession>A0A0D1L5N3</accession>
<evidence type="ECO:0000256" key="4">
    <source>
        <dbReference type="PIRSR" id="PIRSR036492-1"/>
    </source>
</evidence>
<dbReference type="STRING" id="280871.TL10_14665"/>
<feature type="domain" description="Aldehyde dehydrogenase" evidence="7">
    <location>
        <begin position="2"/>
        <end position="452"/>
    </location>
</feature>
<reference evidence="8 9" key="1">
    <citation type="submission" date="2015-01" db="EMBL/GenBank/DDBJ databases">
        <title>Genome sequence of Mycobacterium llatzerense and Mycobacterium immunogenum recovered from brain abscess.</title>
        <authorList>
            <person name="Greninger A.L."/>
            <person name="Langelier C."/>
            <person name="Cunningham G."/>
            <person name="Chiu C.Y."/>
            <person name="Miller S."/>
        </authorList>
    </citation>
    <scope>NUCLEOTIDE SEQUENCE [LARGE SCALE GENOMIC DNA]</scope>
    <source>
        <strain evidence="8 9">CLUC14</strain>
    </source>
</reference>
<dbReference type="InterPro" id="IPR029510">
    <property type="entry name" value="Ald_DH_CS_GLU"/>
</dbReference>
<comment type="similarity">
    <text evidence="1 3 6">Belongs to the aldehyde dehydrogenase family.</text>
</comment>
<dbReference type="Gene3D" id="3.40.605.10">
    <property type="entry name" value="Aldehyde Dehydrogenase, Chain A, domain 1"/>
    <property type="match status" value="1"/>
</dbReference>
<dbReference type="GO" id="GO:0016620">
    <property type="term" value="F:oxidoreductase activity, acting on the aldehyde or oxo group of donors, NAD or NADP as acceptor"/>
    <property type="evidence" value="ECO:0007669"/>
    <property type="project" value="InterPro"/>
</dbReference>
<feature type="active site" evidence="4">
    <location>
        <position position="262"/>
    </location>
</feature>
<dbReference type="CDD" id="cd07099">
    <property type="entry name" value="ALDH_DDALDH"/>
    <property type="match status" value="1"/>
</dbReference>
<dbReference type="AlphaFoldDB" id="A0A0D1L5N3"/>
<dbReference type="Proteomes" id="UP000032221">
    <property type="component" value="Unassembled WGS sequence"/>
</dbReference>
<dbReference type="FunFam" id="3.40.309.10:FF:000009">
    <property type="entry name" value="Aldehyde dehydrogenase A"/>
    <property type="match status" value="1"/>
</dbReference>
<keyword evidence="2 3" id="KW-0560">Oxidoreductase</keyword>
<gene>
    <name evidence="8" type="ORF">TL10_14665</name>
</gene>
<dbReference type="EMBL" id="JXST01000019">
    <property type="protein sequence ID" value="KIU16240.1"/>
    <property type="molecule type" value="Genomic_DNA"/>
</dbReference>
<evidence type="ECO:0000313" key="8">
    <source>
        <dbReference type="EMBL" id="KIU16240.1"/>
    </source>
</evidence>
<feature type="active site" evidence="4 5">
    <location>
        <position position="228"/>
    </location>
</feature>
<dbReference type="PANTHER" id="PTHR43353">
    <property type="entry name" value="SUCCINATE-SEMIALDEHYDE DEHYDROGENASE, MITOCHONDRIAL"/>
    <property type="match status" value="1"/>
</dbReference>
<dbReference type="InterPro" id="IPR016163">
    <property type="entry name" value="Ald_DH_C"/>
</dbReference>
<dbReference type="Pfam" id="PF00171">
    <property type="entry name" value="Aldedh"/>
    <property type="match status" value="1"/>
</dbReference>
<sequence>MTVCSPATGHVIDSVPQVDAAAVAAVIGELRVAQPGWADLSARARAAHLLRYRDWLLDNEFRLAQMLQRETGKPWAEANLEIPYIVDAINYYTRTAPRLLADRAPERHGMIAATKRQHLVQRPYPVVGVITPWNFPLGLSLLDAVPALLAGAAVVVKPSEFTPLTVAAAIEGWTAVGAPRVLECVIGAGETGAAVVDNVDYVQFTGSARTGKAIAHAAAERLIPCGLELGGKDAMIVLDDADLARAANAAVWGALANSGQMCVSVERVYVEAGVYDEFLRLVVEKLKALRVGEDDQQFRYDVGPLVTGAQLAIVCDHVDDAVSRGATIVVGGAPIEGTSFFQPTLLVDVDHTMLCMQRETFGPTLPVMKVRDEDEAVQLANDSDYGLSATVFSGDRARAERIARRLDAGAVNINDVFGNLFTLSMPQGGWKQSGLGRRNGADAVLKYARPQAIVSARVQPASEFIWYPYTAIRGAIVHRVGRLLGARDLLRRFS</sequence>
<evidence type="ECO:0000313" key="9">
    <source>
        <dbReference type="Proteomes" id="UP000032221"/>
    </source>
</evidence>
<evidence type="ECO:0000259" key="7">
    <source>
        <dbReference type="Pfam" id="PF00171"/>
    </source>
</evidence>
<dbReference type="GO" id="GO:0006081">
    <property type="term" value="P:aldehyde metabolic process"/>
    <property type="evidence" value="ECO:0007669"/>
    <property type="project" value="InterPro"/>
</dbReference>
<evidence type="ECO:0000256" key="6">
    <source>
        <dbReference type="RuleBase" id="RU003345"/>
    </source>
</evidence>
<proteinExistence type="inferred from homology"/>
<dbReference type="InterPro" id="IPR016162">
    <property type="entry name" value="Ald_DH_N"/>
</dbReference>
<dbReference type="Gene3D" id="3.40.309.10">
    <property type="entry name" value="Aldehyde Dehydrogenase, Chain A, domain 2"/>
    <property type="match status" value="1"/>
</dbReference>
<evidence type="ECO:0000256" key="2">
    <source>
        <dbReference type="ARBA" id="ARBA00023002"/>
    </source>
</evidence>
<dbReference type="PIRSF" id="PIRSF036492">
    <property type="entry name" value="ALDH"/>
    <property type="match status" value="1"/>
</dbReference>